<proteinExistence type="inferred from homology"/>
<keyword evidence="2 4" id="KW-0238">DNA-binding</keyword>
<dbReference type="RefSeq" id="WP_179578014.1">
    <property type="nucleotide sequence ID" value="NZ_JACCFM010000001.1"/>
</dbReference>
<protein>
    <submittedName>
        <fullName evidence="7">Integrase</fullName>
    </submittedName>
</protein>
<evidence type="ECO:0000256" key="2">
    <source>
        <dbReference type="ARBA" id="ARBA00023125"/>
    </source>
</evidence>
<reference evidence="7 8" key="1">
    <citation type="submission" date="2020-07" db="EMBL/GenBank/DDBJ databases">
        <title>Sequencing the genomes of 1000 actinobacteria strains.</title>
        <authorList>
            <person name="Klenk H.-P."/>
        </authorList>
    </citation>
    <scope>NUCLEOTIDE SEQUENCE [LARGE SCALE GENOMIC DNA]</scope>
    <source>
        <strain evidence="7 8">LI1</strain>
    </source>
</reference>
<dbReference type="GO" id="GO:0015074">
    <property type="term" value="P:DNA integration"/>
    <property type="evidence" value="ECO:0007669"/>
    <property type="project" value="InterPro"/>
</dbReference>
<dbReference type="Gene3D" id="1.10.150.130">
    <property type="match status" value="1"/>
</dbReference>
<dbReference type="EMBL" id="JACCFM010000001">
    <property type="protein sequence ID" value="NYJ19214.1"/>
    <property type="molecule type" value="Genomic_DNA"/>
</dbReference>
<dbReference type="AlphaFoldDB" id="A0A7Z0EE08"/>
<evidence type="ECO:0000256" key="3">
    <source>
        <dbReference type="ARBA" id="ARBA00023172"/>
    </source>
</evidence>
<dbReference type="GO" id="GO:0006310">
    <property type="term" value="P:DNA recombination"/>
    <property type="evidence" value="ECO:0007669"/>
    <property type="project" value="UniProtKB-KW"/>
</dbReference>
<keyword evidence="8" id="KW-1185">Reference proteome</keyword>
<comment type="caution">
    <text evidence="7">The sequence shown here is derived from an EMBL/GenBank/DDBJ whole genome shotgun (WGS) entry which is preliminary data.</text>
</comment>
<dbReference type="InterPro" id="IPR050090">
    <property type="entry name" value="Tyrosine_recombinase_XerCD"/>
</dbReference>
<dbReference type="SUPFAM" id="SSF56349">
    <property type="entry name" value="DNA breaking-rejoining enzymes"/>
    <property type="match status" value="1"/>
</dbReference>
<dbReference type="GO" id="GO:0003677">
    <property type="term" value="F:DNA binding"/>
    <property type="evidence" value="ECO:0007669"/>
    <property type="project" value="UniProtKB-UniRule"/>
</dbReference>
<sequence>MQDAPLLAYWAAYMRAQNCTDRTVKERLIFMRAMLRHTGAESLMAITKMQLVTFLGRADLTGKTKQNYRSCLHTFFSWMQDEEIRQDNPAARLPRPRAERHEPNPVRTSDIQRVLDSGIYGHTIMKVLLYSYQGLRASEIAAVAGESIDWESRRIFTVEGKGRKEVWRPLHSVIWQHAVDNGYPRNGHWFPGLIDGEHVRGKSVSNTLCAAFKRAGIEHKAHDMRKWHGTTLLALGADSLDVQHSLRHSDGQSMSAYVLPDEPRIRAAMELLPRVVVPIRGSRVNVDQVAA</sequence>
<evidence type="ECO:0000313" key="8">
    <source>
        <dbReference type="Proteomes" id="UP000537260"/>
    </source>
</evidence>
<dbReference type="Gene3D" id="1.10.443.10">
    <property type="entry name" value="Intergrase catalytic core"/>
    <property type="match status" value="1"/>
</dbReference>
<name>A0A7Z0EE08_9MICO</name>
<evidence type="ECO:0000259" key="6">
    <source>
        <dbReference type="PROSITE" id="PS51900"/>
    </source>
</evidence>
<comment type="similarity">
    <text evidence="1">Belongs to the 'phage' integrase family.</text>
</comment>
<dbReference type="PANTHER" id="PTHR30349">
    <property type="entry name" value="PHAGE INTEGRASE-RELATED"/>
    <property type="match status" value="1"/>
</dbReference>
<evidence type="ECO:0000256" key="1">
    <source>
        <dbReference type="ARBA" id="ARBA00008857"/>
    </source>
</evidence>
<dbReference type="InterPro" id="IPR044068">
    <property type="entry name" value="CB"/>
</dbReference>
<accession>A0A7Z0EE08</accession>
<dbReference type="InterPro" id="IPR002104">
    <property type="entry name" value="Integrase_catalytic"/>
</dbReference>
<keyword evidence="3" id="KW-0233">DNA recombination</keyword>
<feature type="domain" description="Core-binding (CB)" evidence="6">
    <location>
        <begin position="1"/>
        <end position="80"/>
    </location>
</feature>
<dbReference type="PANTHER" id="PTHR30349:SF64">
    <property type="entry name" value="PROPHAGE INTEGRASE INTD-RELATED"/>
    <property type="match status" value="1"/>
</dbReference>
<dbReference type="PROSITE" id="PS51898">
    <property type="entry name" value="TYR_RECOMBINASE"/>
    <property type="match status" value="1"/>
</dbReference>
<dbReference type="PROSITE" id="PS51900">
    <property type="entry name" value="CB"/>
    <property type="match status" value="1"/>
</dbReference>
<gene>
    <name evidence="7" type="ORF">HNR05_001005</name>
</gene>
<dbReference type="InterPro" id="IPR011010">
    <property type="entry name" value="DNA_brk_join_enz"/>
</dbReference>
<dbReference type="CDD" id="cd00397">
    <property type="entry name" value="DNA_BRE_C"/>
    <property type="match status" value="1"/>
</dbReference>
<evidence type="ECO:0000313" key="7">
    <source>
        <dbReference type="EMBL" id="NYJ19214.1"/>
    </source>
</evidence>
<dbReference type="InterPro" id="IPR013762">
    <property type="entry name" value="Integrase-like_cat_sf"/>
</dbReference>
<dbReference type="InterPro" id="IPR010998">
    <property type="entry name" value="Integrase_recombinase_N"/>
</dbReference>
<dbReference type="Proteomes" id="UP000537260">
    <property type="component" value="Unassembled WGS sequence"/>
</dbReference>
<feature type="domain" description="Tyr recombinase" evidence="5">
    <location>
        <begin position="101"/>
        <end position="270"/>
    </location>
</feature>
<organism evidence="7 8">
    <name type="scientific">Glaciibacter psychrotolerans</name>
    <dbReference type="NCBI Taxonomy" id="670054"/>
    <lineage>
        <taxon>Bacteria</taxon>
        <taxon>Bacillati</taxon>
        <taxon>Actinomycetota</taxon>
        <taxon>Actinomycetes</taxon>
        <taxon>Micrococcales</taxon>
        <taxon>Microbacteriaceae</taxon>
        <taxon>Glaciibacter</taxon>
    </lineage>
</organism>
<evidence type="ECO:0000259" key="5">
    <source>
        <dbReference type="PROSITE" id="PS51898"/>
    </source>
</evidence>
<dbReference type="Pfam" id="PF00589">
    <property type="entry name" value="Phage_integrase"/>
    <property type="match status" value="1"/>
</dbReference>
<evidence type="ECO:0000256" key="4">
    <source>
        <dbReference type="PROSITE-ProRule" id="PRU01248"/>
    </source>
</evidence>